<keyword evidence="4" id="KW-0418">Kinase</keyword>
<keyword evidence="5" id="KW-1185">Reference proteome</keyword>
<accession>S0FTS9</accession>
<dbReference type="Pfam" id="PF13660">
    <property type="entry name" value="DUF4147"/>
    <property type="match status" value="1"/>
</dbReference>
<evidence type="ECO:0000259" key="2">
    <source>
        <dbReference type="Pfam" id="PF05161"/>
    </source>
</evidence>
<dbReference type="PANTHER" id="PTHR12227">
    <property type="entry name" value="GLYCERATE KINASE"/>
    <property type="match status" value="1"/>
</dbReference>
<dbReference type="AlphaFoldDB" id="S0FTS9"/>
<dbReference type="GO" id="GO:0005737">
    <property type="term" value="C:cytoplasm"/>
    <property type="evidence" value="ECO:0007669"/>
    <property type="project" value="TreeGrafter"/>
</dbReference>
<dbReference type="EMBL" id="APJX01000008">
    <property type="protein sequence ID" value="EMS78503.1"/>
    <property type="molecule type" value="Genomic_DNA"/>
</dbReference>
<dbReference type="Pfam" id="PF05161">
    <property type="entry name" value="MOFRL"/>
    <property type="match status" value="1"/>
</dbReference>
<dbReference type="PATRIC" id="fig|1286635.3.peg.3630"/>
<dbReference type="Gene3D" id="3.40.50.10180">
    <property type="entry name" value="Glycerate kinase, MOFRL-like N-terminal domain"/>
    <property type="match status" value="1"/>
</dbReference>
<evidence type="ECO:0000313" key="5">
    <source>
        <dbReference type="Proteomes" id="UP000014216"/>
    </source>
</evidence>
<organism evidence="4 5">
    <name type="scientific">Desulfotignum phosphitoxidans DSM 13687</name>
    <dbReference type="NCBI Taxonomy" id="1286635"/>
    <lineage>
        <taxon>Bacteria</taxon>
        <taxon>Pseudomonadati</taxon>
        <taxon>Thermodesulfobacteriota</taxon>
        <taxon>Desulfobacteria</taxon>
        <taxon>Desulfobacterales</taxon>
        <taxon>Desulfobacteraceae</taxon>
        <taxon>Desulfotignum</taxon>
    </lineage>
</organism>
<reference evidence="4 5" key="1">
    <citation type="journal article" date="2013" name="Genome Announc.">
        <title>Draft Genome Sequence of Desulfotignum phosphitoxidans DSM 13687 Strain FiPS-3.</title>
        <authorList>
            <person name="Poehlein A."/>
            <person name="Daniel R."/>
            <person name="Simeonova D.D."/>
        </authorList>
    </citation>
    <scope>NUCLEOTIDE SEQUENCE [LARGE SCALE GENOMIC DNA]</scope>
    <source>
        <strain evidence="4 5">DSM 13687</strain>
    </source>
</reference>
<name>S0FTS9_9BACT</name>
<comment type="caution">
    <text evidence="4">The sequence shown here is derived from an EMBL/GenBank/DDBJ whole genome shotgun (WGS) entry which is preliminary data.</text>
</comment>
<dbReference type="Proteomes" id="UP000014216">
    <property type="component" value="Unassembled WGS sequence"/>
</dbReference>
<protein>
    <submittedName>
        <fullName evidence="4">Glycerate 2-kinase Gck</fullName>
        <ecNumber evidence="4">2.7.1.165</ecNumber>
    </submittedName>
</protein>
<evidence type="ECO:0000259" key="3">
    <source>
        <dbReference type="Pfam" id="PF13660"/>
    </source>
</evidence>
<dbReference type="GO" id="GO:0008887">
    <property type="term" value="F:glycerate kinase activity"/>
    <property type="evidence" value="ECO:0007669"/>
    <property type="project" value="InterPro"/>
</dbReference>
<evidence type="ECO:0000313" key="4">
    <source>
        <dbReference type="EMBL" id="EMS78503.1"/>
    </source>
</evidence>
<feature type="domain" description="MOFRL-associated" evidence="3">
    <location>
        <begin position="6"/>
        <end position="241"/>
    </location>
</feature>
<evidence type="ECO:0000256" key="1">
    <source>
        <dbReference type="SAM" id="MobiDB-lite"/>
    </source>
</evidence>
<sequence length="402" mass="42060">MRKISKAIFDAGIRAVMPEVCVARHLNLSDGRLWIGGIDLDLDQIRHIYVAGAGKASGAMAREVEQILGSRIHDGLVITKYGHGLPLKHCRVLEAGHPVPDSAGVAGASALLDMVSEAGKDDLIVCLISGGASALTPAPADGLSLADKQDTTRQLLGCGATIHEINTIRKHLSTIKGGQLCAAANGARVVSLILSDVIGDDLDIIGSGMTAPDTGHFRECRAILERHGIWDSVPEPVRSHIRSGMDGLIPDTPKPGDPIFSRVTNQVVGSLSDALSAAAIEAENQGFTPVVLSSMIQGEAKEAAKVLCAVAREVRRFGRPVKPPACLLCGGETTVTIKGNGSGGRNMELALAGALALAGEEKFCCCPRAQTARTAPQMPPGPLPMKTRCPGQRPWGCPQKSI</sequence>
<dbReference type="GO" id="GO:0043798">
    <property type="term" value="F:glycerate 2-kinase activity"/>
    <property type="evidence" value="ECO:0007669"/>
    <property type="project" value="UniProtKB-EC"/>
</dbReference>
<dbReference type="PANTHER" id="PTHR12227:SF0">
    <property type="entry name" value="GLYCERATE KINASE"/>
    <property type="match status" value="1"/>
</dbReference>
<dbReference type="InterPro" id="IPR025286">
    <property type="entry name" value="MOFRL_assoc_dom"/>
</dbReference>
<gene>
    <name evidence="4" type="primary">gck</name>
    <name evidence="4" type="ORF">Dpo_8c01700</name>
</gene>
<feature type="region of interest" description="Disordered" evidence="1">
    <location>
        <begin position="376"/>
        <end position="402"/>
    </location>
</feature>
<dbReference type="InterPro" id="IPR007835">
    <property type="entry name" value="MOFRL"/>
</dbReference>
<proteinExistence type="predicted"/>
<dbReference type="SUPFAM" id="SSF82544">
    <property type="entry name" value="GckA/TtuD-like"/>
    <property type="match status" value="1"/>
</dbReference>
<keyword evidence="4" id="KW-0808">Transferase</keyword>
<dbReference type="Gene3D" id="3.40.1480.10">
    <property type="entry name" value="MOFRL domain"/>
    <property type="match status" value="1"/>
</dbReference>
<dbReference type="InterPro" id="IPR038614">
    <property type="entry name" value="GK_N_sf"/>
</dbReference>
<dbReference type="InterPro" id="IPR037035">
    <property type="entry name" value="GK-like_C_sf"/>
</dbReference>
<feature type="domain" description="MOFRL" evidence="2">
    <location>
        <begin position="325"/>
        <end position="363"/>
    </location>
</feature>
<dbReference type="EC" id="2.7.1.165" evidence="4"/>
<dbReference type="InterPro" id="IPR039760">
    <property type="entry name" value="MOFRL_protein"/>
</dbReference>